<accession>A0A8E2E1B8</accession>
<keyword evidence="3" id="KW-1185">Reference proteome</keyword>
<protein>
    <submittedName>
        <fullName evidence="2">TPR-like protein</fullName>
    </submittedName>
</protein>
<dbReference type="SUPFAM" id="SSF52540">
    <property type="entry name" value="P-loop containing nucleoside triphosphate hydrolases"/>
    <property type="match status" value="1"/>
</dbReference>
<evidence type="ECO:0000259" key="1">
    <source>
        <dbReference type="Pfam" id="PF00931"/>
    </source>
</evidence>
<dbReference type="Pfam" id="PF00931">
    <property type="entry name" value="NB-ARC"/>
    <property type="match status" value="1"/>
</dbReference>
<dbReference type="PRINTS" id="PR00381">
    <property type="entry name" value="KINESINLIGHT"/>
</dbReference>
<dbReference type="InterPro" id="IPR002182">
    <property type="entry name" value="NB-ARC"/>
</dbReference>
<sequence length="791" mass="90179">MPLIYGEGWEKALIRLQKEIHGTLEDESPALNKAPWMVPFERNPRFTGREFQLKKLREIIFTGGRTTKVAVMGLGGVGKTQLVLELVYQIREKHKNCSVIWIPAMNMESLHEAYVDIAQHLSIPGWEEDKADLKGLVQGYLSRESTGQWVMVFDNADNIDMWIAKPEFKPGSGRLIEYLPRSNYGCIIFTTRDRKTAVKLAHQSVVEVPEMNKEVAKELLQKYLVNLDLTKAQPDTEALLAQLIYLPLAIVQAAAYINENRITLEDYLCLLADQEEEVIDLLSEEFEDEGRYHNTKNPVATTWLISFKEIRHRDSLAADYLSFMACIDPKYIPRSLLPAGASRKKEMDAIGTLNAYSFIISRPADVALDLHRLVHLATRNWLRKEELLKQWAERVISRLEEVFPDHDYKNRGLWKIYLPHARYALLSDIVDKNRETRISLAWRFGKCLYSDGQYNEAEVSFKEVVEKQKKLLGAEHPATLTSINNLALTYSNQGRWTEAEELFVQVMETSARVLGEEHSGTLTNMANLASTYRNQGRWKEAEELFVRVMETSIRILGGEHPATLTSINNLALTYSDQGLWKEAEELFEQVIKTSATVLGGEHPGTLTSMGNLALTYSNQGRCKEAEELFVRVMETSTRILGGEHPATLTSMNNLASTYGNQGRWKEAENLHLQVMETRKRVLGYEHPDTLTSMNNLASTYRNQGRWKEAEELFVQVIETSARVLGEEHPTTLRGMNNLAFTLKSQSCNEEAISLMRKCLQLGKQIFGPQHPNIESSLKALNKWQIEDIEIK</sequence>
<dbReference type="AlphaFoldDB" id="A0A8E2E1B8"/>
<evidence type="ECO:0000313" key="2">
    <source>
        <dbReference type="EMBL" id="OCK75489.1"/>
    </source>
</evidence>
<dbReference type="InterPro" id="IPR011990">
    <property type="entry name" value="TPR-like_helical_dom_sf"/>
</dbReference>
<dbReference type="Gene3D" id="1.25.40.10">
    <property type="entry name" value="Tetratricopeptide repeat domain"/>
    <property type="match status" value="2"/>
</dbReference>
<reference evidence="2 3" key="1">
    <citation type="journal article" date="2016" name="Nat. Commun.">
        <title>Ectomycorrhizal ecology is imprinted in the genome of the dominant symbiotic fungus Cenococcum geophilum.</title>
        <authorList>
            <consortium name="DOE Joint Genome Institute"/>
            <person name="Peter M."/>
            <person name="Kohler A."/>
            <person name="Ohm R.A."/>
            <person name="Kuo A."/>
            <person name="Krutzmann J."/>
            <person name="Morin E."/>
            <person name="Arend M."/>
            <person name="Barry K.W."/>
            <person name="Binder M."/>
            <person name="Choi C."/>
            <person name="Clum A."/>
            <person name="Copeland A."/>
            <person name="Grisel N."/>
            <person name="Haridas S."/>
            <person name="Kipfer T."/>
            <person name="LaButti K."/>
            <person name="Lindquist E."/>
            <person name="Lipzen A."/>
            <person name="Maire R."/>
            <person name="Meier B."/>
            <person name="Mihaltcheva S."/>
            <person name="Molinier V."/>
            <person name="Murat C."/>
            <person name="Poggeler S."/>
            <person name="Quandt C.A."/>
            <person name="Sperisen C."/>
            <person name="Tritt A."/>
            <person name="Tisserant E."/>
            <person name="Crous P.W."/>
            <person name="Henrissat B."/>
            <person name="Nehls U."/>
            <person name="Egli S."/>
            <person name="Spatafora J.W."/>
            <person name="Grigoriev I.V."/>
            <person name="Martin F.M."/>
        </authorList>
    </citation>
    <scope>NUCLEOTIDE SEQUENCE [LARGE SCALE GENOMIC DNA]</scope>
    <source>
        <strain evidence="2 3">CBS 459.81</strain>
    </source>
</reference>
<dbReference type="InterPro" id="IPR027417">
    <property type="entry name" value="P-loop_NTPase"/>
</dbReference>
<dbReference type="Gene3D" id="3.40.50.300">
    <property type="entry name" value="P-loop containing nucleotide triphosphate hydrolases"/>
    <property type="match status" value="1"/>
</dbReference>
<dbReference type="InterPro" id="IPR019734">
    <property type="entry name" value="TPR_rpt"/>
</dbReference>
<dbReference type="Proteomes" id="UP000250266">
    <property type="component" value="Unassembled WGS sequence"/>
</dbReference>
<evidence type="ECO:0000313" key="3">
    <source>
        <dbReference type="Proteomes" id="UP000250266"/>
    </source>
</evidence>
<name>A0A8E2E1B8_9PEZI</name>
<dbReference type="InterPro" id="IPR053137">
    <property type="entry name" value="NLR-like"/>
</dbReference>
<dbReference type="PANTHER" id="PTHR46082:SF6">
    <property type="entry name" value="AAA+ ATPASE DOMAIN-CONTAINING PROTEIN-RELATED"/>
    <property type="match status" value="1"/>
</dbReference>
<organism evidence="2 3">
    <name type="scientific">Lepidopterella palustris CBS 459.81</name>
    <dbReference type="NCBI Taxonomy" id="1314670"/>
    <lineage>
        <taxon>Eukaryota</taxon>
        <taxon>Fungi</taxon>
        <taxon>Dikarya</taxon>
        <taxon>Ascomycota</taxon>
        <taxon>Pezizomycotina</taxon>
        <taxon>Dothideomycetes</taxon>
        <taxon>Pleosporomycetidae</taxon>
        <taxon>Mytilinidiales</taxon>
        <taxon>Argynnaceae</taxon>
        <taxon>Lepidopterella</taxon>
    </lineage>
</organism>
<dbReference type="Pfam" id="PF13374">
    <property type="entry name" value="TPR_10"/>
    <property type="match status" value="4"/>
</dbReference>
<dbReference type="GO" id="GO:0043531">
    <property type="term" value="F:ADP binding"/>
    <property type="evidence" value="ECO:0007669"/>
    <property type="project" value="InterPro"/>
</dbReference>
<feature type="domain" description="NB-ARC" evidence="1">
    <location>
        <begin position="53"/>
        <end position="225"/>
    </location>
</feature>
<dbReference type="PANTHER" id="PTHR46082">
    <property type="entry name" value="ATP/GTP-BINDING PROTEIN-RELATED"/>
    <property type="match status" value="1"/>
</dbReference>
<dbReference type="OrthoDB" id="674604at2759"/>
<dbReference type="SMART" id="SM00028">
    <property type="entry name" value="TPR"/>
    <property type="match status" value="8"/>
</dbReference>
<dbReference type="SUPFAM" id="SSF48452">
    <property type="entry name" value="TPR-like"/>
    <property type="match status" value="1"/>
</dbReference>
<dbReference type="Pfam" id="PF13424">
    <property type="entry name" value="TPR_12"/>
    <property type="match status" value="2"/>
</dbReference>
<gene>
    <name evidence="2" type="ORF">K432DRAFT_308397</name>
</gene>
<proteinExistence type="predicted"/>
<dbReference type="EMBL" id="KV745311">
    <property type="protein sequence ID" value="OCK75489.1"/>
    <property type="molecule type" value="Genomic_DNA"/>
</dbReference>